<keyword evidence="2" id="KW-1185">Reference proteome</keyword>
<dbReference type="InterPro" id="IPR010710">
    <property type="entry name" value="DUF1289"/>
</dbReference>
<evidence type="ECO:0000313" key="2">
    <source>
        <dbReference type="Proteomes" id="UP000620670"/>
    </source>
</evidence>
<accession>A0ABS0Y0R1</accession>
<name>A0ABS0Y0R1_9HYPH</name>
<organism evidence="1 2">
    <name type="scientific">Microvirga splendida</name>
    <dbReference type="NCBI Taxonomy" id="2795727"/>
    <lineage>
        <taxon>Bacteria</taxon>
        <taxon>Pseudomonadati</taxon>
        <taxon>Pseudomonadota</taxon>
        <taxon>Alphaproteobacteria</taxon>
        <taxon>Hyphomicrobiales</taxon>
        <taxon>Methylobacteriaceae</taxon>
        <taxon>Microvirga</taxon>
    </lineage>
</organism>
<reference evidence="2" key="1">
    <citation type="submission" date="2020-12" db="EMBL/GenBank/DDBJ databases">
        <title>Hymenobacter sp.</title>
        <authorList>
            <person name="Kim M.K."/>
        </authorList>
    </citation>
    <scope>NUCLEOTIDE SEQUENCE [LARGE SCALE GENOMIC DNA]</scope>
    <source>
        <strain evidence="2">BT325</strain>
    </source>
</reference>
<protein>
    <submittedName>
        <fullName evidence="1">DUF1289 domain-containing protein</fullName>
    </submittedName>
</protein>
<gene>
    <name evidence="1" type="ORF">JAO75_10800</name>
</gene>
<dbReference type="RefSeq" id="WP_199049065.1">
    <property type="nucleotide sequence ID" value="NZ_JAELXT010000008.1"/>
</dbReference>
<dbReference type="Pfam" id="PF06945">
    <property type="entry name" value="DUF1289"/>
    <property type="match status" value="1"/>
</dbReference>
<dbReference type="Proteomes" id="UP000620670">
    <property type="component" value="Unassembled WGS sequence"/>
</dbReference>
<dbReference type="EMBL" id="JAELXT010000008">
    <property type="protein sequence ID" value="MBJ6125891.1"/>
    <property type="molecule type" value="Genomic_DNA"/>
</dbReference>
<sequence length="71" mass="8160">MTRVSSPCIRVCTLDAETGLCEGCGRTREEITRWYRIPEEERQQIMAELPERMRQAFSLESPFAPEPGKAD</sequence>
<evidence type="ECO:0000313" key="1">
    <source>
        <dbReference type="EMBL" id="MBJ6125891.1"/>
    </source>
</evidence>
<dbReference type="PANTHER" id="PTHR35175:SF2">
    <property type="entry name" value="DUF1289 DOMAIN-CONTAINING PROTEIN"/>
    <property type="match status" value="1"/>
</dbReference>
<comment type="caution">
    <text evidence="1">The sequence shown here is derived from an EMBL/GenBank/DDBJ whole genome shotgun (WGS) entry which is preliminary data.</text>
</comment>
<dbReference type="PANTHER" id="PTHR35175">
    <property type="entry name" value="DUF1289 DOMAIN-CONTAINING PROTEIN"/>
    <property type="match status" value="1"/>
</dbReference>
<proteinExistence type="predicted"/>